<reference evidence="2 3" key="1">
    <citation type="submission" date="2020-09" db="EMBL/GenBank/DDBJ databases">
        <title>De no assembly of potato wild relative species, Solanum commersonii.</title>
        <authorList>
            <person name="Cho K."/>
        </authorList>
    </citation>
    <scope>NUCLEOTIDE SEQUENCE [LARGE SCALE GENOMIC DNA]</scope>
    <source>
        <strain evidence="2">LZ3.2</strain>
        <tissue evidence="2">Leaf</tissue>
    </source>
</reference>
<protein>
    <submittedName>
        <fullName evidence="2">Uncharacterized protein</fullName>
    </submittedName>
</protein>
<organism evidence="2 3">
    <name type="scientific">Solanum commersonii</name>
    <name type="common">Commerson's wild potato</name>
    <name type="synonym">Commerson's nightshade</name>
    <dbReference type="NCBI Taxonomy" id="4109"/>
    <lineage>
        <taxon>Eukaryota</taxon>
        <taxon>Viridiplantae</taxon>
        <taxon>Streptophyta</taxon>
        <taxon>Embryophyta</taxon>
        <taxon>Tracheophyta</taxon>
        <taxon>Spermatophyta</taxon>
        <taxon>Magnoliopsida</taxon>
        <taxon>eudicotyledons</taxon>
        <taxon>Gunneridae</taxon>
        <taxon>Pentapetalae</taxon>
        <taxon>asterids</taxon>
        <taxon>lamiids</taxon>
        <taxon>Solanales</taxon>
        <taxon>Solanaceae</taxon>
        <taxon>Solanoideae</taxon>
        <taxon>Solaneae</taxon>
        <taxon>Solanum</taxon>
    </lineage>
</organism>
<gene>
    <name evidence="2" type="ORF">H5410_008167</name>
</gene>
<comment type="caution">
    <text evidence="2">The sequence shown here is derived from an EMBL/GenBank/DDBJ whole genome shotgun (WGS) entry which is preliminary data.</text>
</comment>
<accession>A0A9J6AE62</accession>
<feature type="region of interest" description="Disordered" evidence="1">
    <location>
        <begin position="1"/>
        <end position="24"/>
    </location>
</feature>
<dbReference type="AlphaFoldDB" id="A0A9J6AE62"/>
<name>A0A9J6AE62_SOLCO</name>
<dbReference type="EMBL" id="JACXVP010000002">
    <property type="protein sequence ID" value="KAG5622949.1"/>
    <property type="molecule type" value="Genomic_DNA"/>
</dbReference>
<proteinExistence type="predicted"/>
<evidence type="ECO:0000256" key="1">
    <source>
        <dbReference type="SAM" id="MobiDB-lite"/>
    </source>
</evidence>
<dbReference type="Proteomes" id="UP000824120">
    <property type="component" value="Chromosome 2"/>
</dbReference>
<evidence type="ECO:0000313" key="3">
    <source>
        <dbReference type="Proteomes" id="UP000824120"/>
    </source>
</evidence>
<sequence>MQQAASVKDYTHQSGDIGHGLGTSASQGQAASAKACAHWTGDIERSLRASTATSVVACAHRLAEARRHRPINIDRGHVTSFMACAHWSAEIGETRRHRLWPLLISQPTWPARIGQLTSDVACLHHMWPPRIRRQRRPRQN</sequence>
<evidence type="ECO:0000313" key="2">
    <source>
        <dbReference type="EMBL" id="KAG5622949.1"/>
    </source>
</evidence>
<keyword evidence="3" id="KW-1185">Reference proteome</keyword>